<feature type="domain" description="RRM" evidence="7">
    <location>
        <begin position="311"/>
        <end position="389"/>
    </location>
</feature>
<feature type="region of interest" description="Disordered" evidence="6">
    <location>
        <begin position="205"/>
        <end position="242"/>
    </location>
</feature>
<gene>
    <name evidence="8" type="ORF">Cfor_05704</name>
</gene>
<dbReference type="CDD" id="cd12383">
    <property type="entry name" value="RRM_RBM42"/>
    <property type="match status" value="1"/>
</dbReference>
<evidence type="ECO:0000256" key="6">
    <source>
        <dbReference type="SAM" id="MobiDB-lite"/>
    </source>
</evidence>
<dbReference type="InterPro" id="IPR035979">
    <property type="entry name" value="RBD_domain_sf"/>
</dbReference>
<feature type="compositionally biased region" description="Pro residues" evidence="6">
    <location>
        <begin position="124"/>
        <end position="147"/>
    </location>
</feature>
<dbReference type="SUPFAM" id="SSF54928">
    <property type="entry name" value="RNA-binding domain, RBD"/>
    <property type="match status" value="1"/>
</dbReference>
<dbReference type="EMBL" id="BLKM01000769">
    <property type="protein sequence ID" value="GFG38359.1"/>
    <property type="molecule type" value="Genomic_DNA"/>
</dbReference>
<accession>A0A6L2Q0W5</accession>
<dbReference type="InterPro" id="IPR012677">
    <property type="entry name" value="Nucleotide-bd_a/b_plait_sf"/>
</dbReference>
<dbReference type="PROSITE" id="PS50102">
    <property type="entry name" value="RRM"/>
    <property type="match status" value="1"/>
</dbReference>
<reference evidence="9" key="1">
    <citation type="submission" date="2020-01" db="EMBL/GenBank/DDBJ databases">
        <title>Draft genome sequence of the Termite Coptotermes fromosanus.</title>
        <authorList>
            <person name="Itakura S."/>
            <person name="Yosikawa Y."/>
            <person name="Umezawa K."/>
        </authorList>
    </citation>
    <scope>NUCLEOTIDE SEQUENCE [LARGE SCALE GENOMIC DNA]</scope>
</reference>
<dbReference type="AlphaFoldDB" id="A0A6L2Q0W5"/>
<dbReference type="SUPFAM" id="SSF101447">
    <property type="entry name" value="Formin homology 2 domain (FH2 domain)"/>
    <property type="match status" value="1"/>
</dbReference>
<dbReference type="SMART" id="SM00360">
    <property type="entry name" value="RRM"/>
    <property type="match status" value="1"/>
</dbReference>
<sequence length="616" mass="68140">MTGINDEKLKQHMEDEMNRFEAEIALPILPPPPPPPAIAPRPVIGSNTYTQVQRQLEEQQTLTPVLPGAEFPACPPMGFAPMMPPSVPTFPGIPPPPPPPPPLLIPHQVQRGPPVRHQMRPVGMGPPGPMMAGPPPPPPPPPPPFLGPPNMTHPGPPFMGPQGPGPGPGTVPGPQVMPVEHMATPMPPPQPQMSAIVSATPKLYLAKPSGGKSEAESGDDQRKGNKKNKGANEKSVGIPQEVSRARDMAEKVKASTVMVSVGPGSLQSGTTEEATPTPGRKKEKKNKKMIRMAGGQIWEDNSLQEWEDDDFRIFCGDLGNDVTDEILTRAFSKYQSFLKAKVVRDKRSNKTKGFGFVSFKDPQDFIKAMKEMNGRYVGSRPIKLRKSTWKQRNIDTVRKKEKEKTALIGLLTGVQTSCTAINRVEVMPVSSLDNGDNKTQKRWFLDPNFDGVISQKLCGAPSLSYQVHCKSKTALLPHKLTPDSYVMSPNLLEELSIHRKMRVSSNVITYAHHRLLACHVCCVTFSVQCVKCMNEWNYLDLASVQIPYIVSKAYSYRYRISAYSFEHSYRKYGAGDHNKVAEINFDVGVRSSSWRTTFFSVIKRDRITAVYHIPQE</sequence>
<comment type="similarity">
    <text evidence="1">Belongs to the RRM RBM42 family.</text>
</comment>
<evidence type="ECO:0000256" key="5">
    <source>
        <dbReference type="PROSITE-ProRule" id="PRU00176"/>
    </source>
</evidence>
<dbReference type="PANTHER" id="PTHR47640:SF11">
    <property type="entry name" value="RNA-BINDING PROTEIN 42"/>
    <property type="match status" value="1"/>
</dbReference>
<evidence type="ECO:0000256" key="3">
    <source>
        <dbReference type="ARBA" id="ARBA00022884"/>
    </source>
</evidence>
<feature type="compositionally biased region" description="Pro residues" evidence="6">
    <location>
        <begin position="154"/>
        <end position="171"/>
    </location>
</feature>
<feature type="compositionally biased region" description="Polar residues" evidence="6">
    <location>
        <begin position="265"/>
        <end position="274"/>
    </location>
</feature>
<feature type="region of interest" description="Disordered" evidence="6">
    <location>
        <begin position="261"/>
        <end position="286"/>
    </location>
</feature>
<dbReference type="Proteomes" id="UP000502823">
    <property type="component" value="Unassembled WGS sequence"/>
</dbReference>
<name>A0A6L2Q0W5_COPFO</name>
<proteinExistence type="inferred from homology"/>
<dbReference type="InParanoid" id="A0A6L2Q0W5"/>
<dbReference type="InterPro" id="IPR034215">
    <property type="entry name" value="RBM42_RRM"/>
</dbReference>
<evidence type="ECO:0000313" key="9">
    <source>
        <dbReference type="Proteomes" id="UP000502823"/>
    </source>
</evidence>
<organism evidence="8 9">
    <name type="scientific">Coptotermes formosanus</name>
    <name type="common">Formosan subterranean termite</name>
    <dbReference type="NCBI Taxonomy" id="36987"/>
    <lineage>
        <taxon>Eukaryota</taxon>
        <taxon>Metazoa</taxon>
        <taxon>Ecdysozoa</taxon>
        <taxon>Arthropoda</taxon>
        <taxon>Hexapoda</taxon>
        <taxon>Insecta</taxon>
        <taxon>Pterygota</taxon>
        <taxon>Neoptera</taxon>
        <taxon>Polyneoptera</taxon>
        <taxon>Dictyoptera</taxon>
        <taxon>Blattodea</taxon>
        <taxon>Blattoidea</taxon>
        <taxon>Termitoidae</taxon>
        <taxon>Rhinotermitidae</taxon>
        <taxon>Coptotermes</taxon>
    </lineage>
</organism>
<dbReference type="PANTHER" id="PTHR47640">
    <property type="entry name" value="TRNA SELENOCYSTEINE 1-ASSOCIATED PROTEIN 1-RELATED-RELATED"/>
    <property type="match status" value="1"/>
</dbReference>
<feature type="compositionally biased region" description="Basic and acidic residues" evidence="6">
    <location>
        <begin position="213"/>
        <end position="223"/>
    </location>
</feature>
<evidence type="ECO:0000256" key="2">
    <source>
        <dbReference type="ARBA" id="ARBA00015192"/>
    </source>
</evidence>
<keyword evidence="3 5" id="KW-0694">RNA-binding</keyword>
<dbReference type="InterPro" id="IPR050825">
    <property type="entry name" value="RBM42_RBP45_47-like"/>
</dbReference>
<evidence type="ECO:0000313" key="8">
    <source>
        <dbReference type="EMBL" id="GFG38359.1"/>
    </source>
</evidence>
<dbReference type="InterPro" id="IPR000504">
    <property type="entry name" value="RRM_dom"/>
</dbReference>
<protein>
    <recommendedName>
        <fullName evidence="2">RNA-binding protein 42</fullName>
    </recommendedName>
    <alternativeName>
        <fullName evidence="4">RNA-binding motif protein 42</fullName>
    </alternativeName>
</protein>
<evidence type="ECO:0000259" key="7">
    <source>
        <dbReference type="PROSITE" id="PS50102"/>
    </source>
</evidence>
<keyword evidence="9" id="KW-1185">Reference proteome</keyword>
<dbReference type="Gene3D" id="3.30.70.330">
    <property type="match status" value="1"/>
</dbReference>
<feature type="region of interest" description="Disordered" evidence="6">
    <location>
        <begin position="124"/>
        <end position="174"/>
    </location>
</feature>
<dbReference type="GO" id="GO:0003729">
    <property type="term" value="F:mRNA binding"/>
    <property type="evidence" value="ECO:0007669"/>
    <property type="project" value="InterPro"/>
</dbReference>
<dbReference type="Pfam" id="PF00076">
    <property type="entry name" value="RRM_1"/>
    <property type="match status" value="1"/>
</dbReference>
<evidence type="ECO:0000256" key="1">
    <source>
        <dbReference type="ARBA" id="ARBA00007408"/>
    </source>
</evidence>
<comment type="caution">
    <text evidence="8">The sequence shown here is derived from an EMBL/GenBank/DDBJ whole genome shotgun (WGS) entry which is preliminary data.</text>
</comment>
<dbReference type="OrthoDB" id="1749473at2759"/>
<evidence type="ECO:0000256" key="4">
    <source>
        <dbReference type="ARBA" id="ARBA00030574"/>
    </source>
</evidence>